<dbReference type="Proteomes" id="UP000004478">
    <property type="component" value="Unassembled WGS sequence"/>
</dbReference>
<dbReference type="AlphaFoldDB" id="K1KWI7"/>
<protein>
    <submittedName>
        <fullName evidence="1">Uncharacterized protein</fullName>
    </submittedName>
</protein>
<proteinExistence type="predicted"/>
<evidence type="ECO:0000313" key="1">
    <source>
        <dbReference type="EMBL" id="EKB48520.1"/>
    </source>
</evidence>
<comment type="caution">
    <text evidence="1">The sequence shown here is derived from an EMBL/GenBank/DDBJ whole genome shotgun (WGS) entry which is preliminary data.</text>
</comment>
<reference evidence="1 2" key="1">
    <citation type="journal article" date="2012" name="J. Bacteriol.">
        <title>Draft Genome Sequence of Cecembia lonarensis Strain LW9T, Isolated from Lonar Lake, a Haloalkaline Lake in India.</title>
        <authorList>
            <person name="Shivaji S."/>
            <person name="Ara S."/>
            <person name="Singh A."/>
            <person name="Pinnaka A.K."/>
        </authorList>
    </citation>
    <scope>NUCLEOTIDE SEQUENCE [LARGE SCALE GENOMIC DNA]</scope>
    <source>
        <strain evidence="1 2">LW9</strain>
    </source>
</reference>
<organism evidence="1 2">
    <name type="scientific">Cecembia lonarensis (strain CCUG 58316 / KCTC 22772 / LW9)</name>
    <dbReference type="NCBI Taxonomy" id="1225176"/>
    <lineage>
        <taxon>Bacteria</taxon>
        <taxon>Pseudomonadati</taxon>
        <taxon>Bacteroidota</taxon>
        <taxon>Cytophagia</taxon>
        <taxon>Cytophagales</taxon>
        <taxon>Cyclobacteriaceae</taxon>
        <taxon>Cecembia</taxon>
    </lineage>
</organism>
<evidence type="ECO:0000313" key="2">
    <source>
        <dbReference type="Proteomes" id="UP000004478"/>
    </source>
</evidence>
<gene>
    <name evidence="1" type="ORF">B879_02861</name>
</gene>
<dbReference type="EMBL" id="AMGM01000050">
    <property type="protein sequence ID" value="EKB48520.1"/>
    <property type="molecule type" value="Genomic_DNA"/>
</dbReference>
<accession>K1KWI7</accession>
<name>K1KWI7_CECL9</name>
<keyword evidence="2" id="KW-1185">Reference proteome</keyword>
<sequence>MLPQNISDEEILFRAIKPFPNWWKVDINRPSSAAFKDSRGVSVDRDAGRQSSRVVQILRARFPKPDRFLFFSTLVLPLFSTNFTSTPF</sequence>